<keyword evidence="7" id="KW-0479">Metal-binding</keyword>
<keyword evidence="3" id="KW-0813">Transport</keyword>
<evidence type="ECO:0000256" key="12">
    <source>
        <dbReference type="SAM" id="Phobius"/>
    </source>
</evidence>
<feature type="transmembrane region" description="Helical" evidence="12">
    <location>
        <begin position="18"/>
        <end position="38"/>
    </location>
</feature>
<dbReference type="InterPro" id="IPR051542">
    <property type="entry name" value="Hydrogenase_cytochrome"/>
</dbReference>
<evidence type="ECO:0000256" key="5">
    <source>
        <dbReference type="ARBA" id="ARBA00022617"/>
    </source>
</evidence>
<dbReference type="NCBIfam" id="TIGR02125">
    <property type="entry name" value="CytB-hydogenase"/>
    <property type="match status" value="1"/>
</dbReference>
<evidence type="ECO:0000256" key="10">
    <source>
        <dbReference type="ARBA" id="ARBA00023004"/>
    </source>
</evidence>
<keyword evidence="5" id="KW-0349">Heme</keyword>
<evidence type="ECO:0000256" key="3">
    <source>
        <dbReference type="ARBA" id="ARBA00022448"/>
    </source>
</evidence>
<feature type="transmembrane region" description="Helical" evidence="12">
    <location>
        <begin position="125"/>
        <end position="150"/>
    </location>
</feature>
<protein>
    <submittedName>
        <fullName evidence="14">Ni/Fe-hydrogenase, b-type cytochrome subunit</fullName>
    </submittedName>
</protein>
<evidence type="ECO:0000256" key="1">
    <source>
        <dbReference type="ARBA" id="ARBA00004651"/>
    </source>
</evidence>
<comment type="caution">
    <text evidence="14">The sequence shown here is derived from an EMBL/GenBank/DDBJ whole genome shotgun (WGS) entry which is preliminary data.</text>
</comment>
<reference evidence="14" key="1">
    <citation type="journal article" date="2020" name="mSystems">
        <title>Genome- and Community-Level Interaction Insights into Carbon Utilization and Element Cycling Functions of Hydrothermarchaeota in Hydrothermal Sediment.</title>
        <authorList>
            <person name="Zhou Z."/>
            <person name="Liu Y."/>
            <person name="Xu W."/>
            <person name="Pan J."/>
            <person name="Luo Z.H."/>
            <person name="Li M."/>
        </authorList>
    </citation>
    <scope>NUCLEOTIDE SEQUENCE [LARGE SCALE GENOMIC DNA]</scope>
    <source>
        <strain evidence="14">SpSt-605</strain>
    </source>
</reference>
<keyword evidence="4" id="KW-1003">Cell membrane</keyword>
<dbReference type="SUPFAM" id="SSF81342">
    <property type="entry name" value="Transmembrane di-heme cytochromes"/>
    <property type="match status" value="1"/>
</dbReference>
<evidence type="ECO:0000256" key="8">
    <source>
        <dbReference type="ARBA" id="ARBA00022982"/>
    </source>
</evidence>
<dbReference type="Pfam" id="PF01292">
    <property type="entry name" value="Ni_hydr_CYTB"/>
    <property type="match status" value="1"/>
</dbReference>
<evidence type="ECO:0000313" key="14">
    <source>
        <dbReference type="EMBL" id="HGV54760.1"/>
    </source>
</evidence>
<dbReference type="GO" id="GO:0020037">
    <property type="term" value="F:heme binding"/>
    <property type="evidence" value="ECO:0007669"/>
    <property type="project" value="TreeGrafter"/>
</dbReference>
<dbReference type="PRINTS" id="PR00161">
    <property type="entry name" value="NIHGNASECYTB"/>
</dbReference>
<dbReference type="AlphaFoldDB" id="A0A832LWY4"/>
<dbReference type="GO" id="GO:0005886">
    <property type="term" value="C:plasma membrane"/>
    <property type="evidence" value="ECO:0007669"/>
    <property type="project" value="UniProtKB-SubCell"/>
</dbReference>
<dbReference type="InterPro" id="IPR000516">
    <property type="entry name" value="Ni-dep_Hydgase_cyt-B"/>
</dbReference>
<sequence>MAKNYYGKYYIWSWALRIFHWTFALSIVTLIITGFYIHDPLTTTTWSEARPSYLMVNIRYLHFIAAFFFIAALILRLYLLFFGNKYERVTDFLPLSTEKAKSLGQTIKYYLYLTPKSEGAYGHNVLAGISYVIIFFLAIIMVLTGLYMLYPESNFFKRIGSALFGVQQVARALHYLLFWFFTIFIIIHLYIITWHELKHPEGLISSMFSGKKFIAVKEKREIY</sequence>
<comment type="subcellular location">
    <subcellularLocation>
        <location evidence="1">Cell membrane</location>
        <topology evidence="1">Multi-pass membrane protein</topology>
    </subcellularLocation>
</comment>
<evidence type="ECO:0000256" key="7">
    <source>
        <dbReference type="ARBA" id="ARBA00022723"/>
    </source>
</evidence>
<dbReference type="PANTHER" id="PTHR30485:SF0">
    <property type="entry name" value="NI_FE-HYDROGENASE 1 B-TYPE CYTOCHROME SUBUNIT-RELATED"/>
    <property type="match status" value="1"/>
</dbReference>
<dbReference type="GO" id="GO:0009055">
    <property type="term" value="F:electron transfer activity"/>
    <property type="evidence" value="ECO:0007669"/>
    <property type="project" value="InterPro"/>
</dbReference>
<feature type="transmembrane region" description="Helical" evidence="12">
    <location>
        <begin position="58"/>
        <end position="79"/>
    </location>
</feature>
<name>A0A832LWY4_9BACT</name>
<keyword evidence="11 12" id="KW-0472">Membrane</keyword>
<accession>A0A832LWY4</accession>
<dbReference type="PANTHER" id="PTHR30485">
    <property type="entry name" value="NI/FE-HYDROGENASE 1 B-TYPE CYTOCHROME SUBUNIT"/>
    <property type="match status" value="1"/>
</dbReference>
<evidence type="ECO:0000256" key="2">
    <source>
        <dbReference type="ARBA" id="ARBA00008622"/>
    </source>
</evidence>
<proteinExistence type="inferred from homology"/>
<keyword evidence="8" id="KW-0249">Electron transport</keyword>
<organism evidence="14">
    <name type="scientific">Caldimicrobium thiodismutans</name>
    <dbReference type="NCBI Taxonomy" id="1653476"/>
    <lineage>
        <taxon>Bacteria</taxon>
        <taxon>Pseudomonadati</taxon>
        <taxon>Thermodesulfobacteriota</taxon>
        <taxon>Thermodesulfobacteria</taxon>
        <taxon>Thermodesulfobacteriales</taxon>
        <taxon>Thermodesulfobacteriaceae</taxon>
        <taxon>Caldimicrobium</taxon>
    </lineage>
</organism>
<feature type="domain" description="Cytochrome b561 bacterial/Ni-hydrogenase" evidence="13">
    <location>
        <begin position="12"/>
        <end position="210"/>
    </location>
</feature>
<comment type="similarity">
    <text evidence="2">Belongs to the HupC/HyaC/HydC family.</text>
</comment>
<evidence type="ECO:0000256" key="6">
    <source>
        <dbReference type="ARBA" id="ARBA00022692"/>
    </source>
</evidence>
<dbReference type="InterPro" id="IPR016174">
    <property type="entry name" value="Di-haem_cyt_TM"/>
</dbReference>
<dbReference type="GO" id="GO:0005506">
    <property type="term" value="F:iron ion binding"/>
    <property type="evidence" value="ECO:0007669"/>
    <property type="project" value="InterPro"/>
</dbReference>
<keyword evidence="6 12" id="KW-0812">Transmembrane</keyword>
<evidence type="ECO:0000256" key="4">
    <source>
        <dbReference type="ARBA" id="ARBA00022475"/>
    </source>
</evidence>
<feature type="transmembrane region" description="Helical" evidence="12">
    <location>
        <begin position="172"/>
        <end position="192"/>
    </location>
</feature>
<evidence type="ECO:0000256" key="11">
    <source>
        <dbReference type="ARBA" id="ARBA00023136"/>
    </source>
</evidence>
<keyword evidence="9 12" id="KW-1133">Transmembrane helix</keyword>
<gene>
    <name evidence="14" type="primary">cybH</name>
    <name evidence="14" type="ORF">ENT73_01550</name>
</gene>
<evidence type="ECO:0000259" key="13">
    <source>
        <dbReference type="Pfam" id="PF01292"/>
    </source>
</evidence>
<dbReference type="InterPro" id="IPR011577">
    <property type="entry name" value="Cyt_b561_bac/Ni-Hgenase"/>
</dbReference>
<keyword evidence="10" id="KW-0408">Iron</keyword>
<evidence type="ECO:0000256" key="9">
    <source>
        <dbReference type="ARBA" id="ARBA00022989"/>
    </source>
</evidence>
<dbReference type="Gene3D" id="1.20.950.20">
    <property type="entry name" value="Transmembrane di-heme cytochromes, Chain C"/>
    <property type="match status" value="1"/>
</dbReference>
<dbReference type="GO" id="GO:0022904">
    <property type="term" value="P:respiratory electron transport chain"/>
    <property type="evidence" value="ECO:0007669"/>
    <property type="project" value="InterPro"/>
</dbReference>
<dbReference type="EMBL" id="DSZU01000025">
    <property type="protein sequence ID" value="HGV54760.1"/>
    <property type="molecule type" value="Genomic_DNA"/>
</dbReference>